<proteinExistence type="predicted"/>
<comment type="caution">
    <text evidence="1">The sequence shown here is derived from an EMBL/GenBank/DDBJ whole genome shotgun (WGS) entry which is preliminary data.</text>
</comment>
<keyword evidence="2" id="KW-1185">Reference proteome</keyword>
<dbReference type="SUPFAM" id="SSF54427">
    <property type="entry name" value="NTF2-like"/>
    <property type="match status" value="2"/>
</dbReference>
<dbReference type="Proteomes" id="UP000256629">
    <property type="component" value="Unassembled WGS sequence"/>
</dbReference>
<gene>
    <name evidence="1" type="ORF">DFQ02_102380</name>
</gene>
<dbReference type="InterPro" id="IPR032710">
    <property type="entry name" value="NTF2-like_dom_sf"/>
</dbReference>
<evidence type="ECO:0000313" key="1">
    <source>
        <dbReference type="EMBL" id="RED49602.1"/>
    </source>
</evidence>
<dbReference type="AlphaFoldDB" id="A0A3D9HJA6"/>
<dbReference type="Gene3D" id="3.10.450.50">
    <property type="match status" value="2"/>
</dbReference>
<reference evidence="1 2" key="1">
    <citation type="submission" date="2018-07" db="EMBL/GenBank/DDBJ databases">
        <title>Genomic Encyclopedia of Type Strains, Phase III (KMG-III): the genomes of soil and plant-associated and newly described type strains.</title>
        <authorList>
            <person name="Whitman W."/>
        </authorList>
    </citation>
    <scope>NUCLEOTIDE SEQUENCE [LARGE SCALE GENOMIC DNA]</scope>
    <source>
        <strain evidence="1 2">CECT 8487</strain>
    </source>
</reference>
<accession>A0A3D9HJA6</accession>
<sequence>MKLLTNQILFKMKKHVIIVMLLFVAVMYSQKKKNGTVYIEHPAIEIVEAMQQADIAGDVDKVASYLADDFISVSGTTRNKNAKGTNKEQFLKWVENKTKWTAYPSLTRHGEAYPDAIEYKDGKTWVQTWNYLKGVHDATGVKIEMPLHNLYRLNDDNKIELEIYYNYPVGQDIRAGFTERTNGTIYNEHPHINKVRRMMAAFENMDLEKAYSYFDEKCTFSSLEMPVGESMNLDEVKENHKGFYENFEIESIDVVGYPDLLHYEIGGNDMTVQSWWNFRLIRKSDKKKIIMPAMYTHDFDDDGKIVRSIGYFSTKVLDAK</sequence>
<protein>
    <submittedName>
        <fullName evidence="1">SnoaL-like protein</fullName>
    </submittedName>
</protein>
<name>A0A3D9HJA6_9FLAO</name>
<dbReference type="EMBL" id="QRDX01000002">
    <property type="protein sequence ID" value="RED49602.1"/>
    <property type="molecule type" value="Genomic_DNA"/>
</dbReference>
<evidence type="ECO:0000313" key="2">
    <source>
        <dbReference type="Proteomes" id="UP000256629"/>
    </source>
</evidence>
<organism evidence="1 2">
    <name type="scientific">Seonamhaeicola aphaedonensis</name>
    <dbReference type="NCBI Taxonomy" id="1461338"/>
    <lineage>
        <taxon>Bacteria</taxon>
        <taxon>Pseudomonadati</taxon>
        <taxon>Bacteroidota</taxon>
        <taxon>Flavobacteriia</taxon>
        <taxon>Flavobacteriales</taxon>
        <taxon>Flavobacteriaceae</taxon>
    </lineage>
</organism>